<accession>X0XCA0</accession>
<feature type="non-terminal residue" evidence="1">
    <location>
        <position position="188"/>
    </location>
</feature>
<dbReference type="SUPFAM" id="SSF52540">
    <property type="entry name" value="P-loop containing nucleoside triphosphate hydrolases"/>
    <property type="match status" value="1"/>
</dbReference>
<sequence length="188" mass="21382">MEIISNLINGVNNNETGVSRIKYNYNLKIAKHVWHGIAMKFIEDIQLDRDNRNAWTELIKYAFADESCEYDLNNAIGIIGQTGTGKTKTMQILKEFIAIDDIRYLLNGKMGRFSFKTVSAKLITGEYSTKGYTAIDKYCNMGCLCIDDLGSENLSTKHYGTEINVIEEIIENRYIKGMITHFTSNIKP</sequence>
<dbReference type="Gene3D" id="3.40.50.300">
    <property type="entry name" value="P-loop containing nucleotide triphosphate hydrolases"/>
    <property type="match status" value="1"/>
</dbReference>
<gene>
    <name evidence="1" type="ORF">S01H1_56938</name>
</gene>
<dbReference type="InterPro" id="IPR027417">
    <property type="entry name" value="P-loop_NTPase"/>
</dbReference>
<name>X0XCA0_9ZZZZ</name>
<protein>
    <submittedName>
        <fullName evidence="1">Uncharacterized protein</fullName>
    </submittedName>
</protein>
<organism evidence="1">
    <name type="scientific">marine sediment metagenome</name>
    <dbReference type="NCBI Taxonomy" id="412755"/>
    <lineage>
        <taxon>unclassified sequences</taxon>
        <taxon>metagenomes</taxon>
        <taxon>ecological metagenomes</taxon>
    </lineage>
</organism>
<evidence type="ECO:0000313" key="1">
    <source>
        <dbReference type="EMBL" id="GAG22561.1"/>
    </source>
</evidence>
<reference evidence="1" key="1">
    <citation type="journal article" date="2014" name="Front. Microbiol.">
        <title>High frequency of phylogenetically diverse reductive dehalogenase-homologous genes in deep subseafloor sedimentary metagenomes.</title>
        <authorList>
            <person name="Kawai M."/>
            <person name="Futagami T."/>
            <person name="Toyoda A."/>
            <person name="Takaki Y."/>
            <person name="Nishi S."/>
            <person name="Hori S."/>
            <person name="Arai W."/>
            <person name="Tsubouchi T."/>
            <person name="Morono Y."/>
            <person name="Uchiyama I."/>
            <person name="Ito T."/>
            <person name="Fujiyama A."/>
            <person name="Inagaki F."/>
            <person name="Takami H."/>
        </authorList>
    </citation>
    <scope>NUCLEOTIDE SEQUENCE</scope>
    <source>
        <strain evidence="1">Expedition CK06-06</strain>
    </source>
</reference>
<comment type="caution">
    <text evidence="1">The sequence shown here is derived from an EMBL/GenBank/DDBJ whole genome shotgun (WGS) entry which is preliminary data.</text>
</comment>
<dbReference type="EMBL" id="BARS01037110">
    <property type="protein sequence ID" value="GAG22561.1"/>
    <property type="molecule type" value="Genomic_DNA"/>
</dbReference>
<dbReference type="AlphaFoldDB" id="X0XCA0"/>
<proteinExistence type="predicted"/>